<dbReference type="PRINTS" id="PR00040">
    <property type="entry name" value="HTHMERR"/>
</dbReference>
<dbReference type="InterPro" id="IPR009061">
    <property type="entry name" value="DNA-bd_dom_put_sf"/>
</dbReference>
<keyword evidence="1" id="KW-0238">DNA-binding</keyword>
<dbReference type="InterPro" id="IPR047057">
    <property type="entry name" value="MerR_fam"/>
</dbReference>
<evidence type="ECO:0000313" key="5">
    <source>
        <dbReference type="Proteomes" id="UP000023067"/>
    </source>
</evidence>
<dbReference type="SUPFAM" id="SSF46955">
    <property type="entry name" value="Putative DNA-binding domain"/>
    <property type="match status" value="1"/>
</dbReference>
<dbReference type="STRING" id="396014.BF93_04845"/>
<organism evidence="4 5">
    <name type="scientific">Brachybacterium phenoliresistens</name>
    <dbReference type="NCBI Taxonomy" id="396014"/>
    <lineage>
        <taxon>Bacteria</taxon>
        <taxon>Bacillati</taxon>
        <taxon>Actinomycetota</taxon>
        <taxon>Actinomycetes</taxon>
        <taxon>Micrococcales</taxon>
        <taxon>Dermabacteraceae</taxon>
        <taxon>Brachybacterium</taxon>
    </lineage>
</organism>
<dbReference type="SMART" id="SM00422">
    <property type="entry name" value="HTH_MERR"/>
    <property type="match status" value="1"/>
</dbReference>
<dbReference type="GO" id="GO:0003700">
    <property type="term" value="F:DNA-binding transcription factor activity"/>
    <property type="evidence" value="ECO:0007669"/>
    <property type="project" value="InterPro"/>
</dbReference>
<dbReference type="PATRIC" id="fig|396014.3.peg.3001"/>
<dbReference type="InterPro" id="IPR000551">
    <property type="entry name" value="MerR-type_HTH_dom"/>
</dbReference>
<feature type="region of interest" description="Disordered" evidence="2">
    <location>
        <begin position="232"/>
        <end position="252"/>
    </location>
</feature>
<dbReference type="OrthoDB" id="4569196at2"/>
<keyword evidence="5" id="KW-1185">Reference proteome</keyword>
<feature type="compositionally biased region" description="Pro residues" evidence="2">
    <location>
        <begin position="238"/>
        <end position="252"/>
    </location>
</feature>
<dbReference type="eggNOG" id="COG0789">
    <property type="taxonomic scope" value="Bacteria"/>
</dbReference>
<sequence length="252" mass="27819">MAWSTRQLAQLAGTTVKTIRHYHEQGLLPLPRRRTNGYKQYGARHLVRLLRIRRLRELGMSLPQIAALDAGTEDAAGTVRALDAELERTIEHLTRLRAELGEVLRHGSPLDVPPLFADDAAGLSDRQRSLLAVYQEFFREEDMIALRDIVARASPADAELETLPEDASEAEIDALARRLAPEVRAQRLRHPWTADPAGRSPRGRAAATTALAHAVGELYHPGQIRVLQRVEELLGQDAPPPVEAPPPDAPAP</sequence>
<dbReference type="PANTHER" id="PTHR30204">
    <property type="entry name" value="REDOX-CYCLING DRUG-SENSING TRANSCRIPTIONAL ACTIVATOR SOXR"/>
    <property type="match status" value="1"/>
</dbReference>
<evidence type="ECO:0000259" key="3">
    <source>
        <dbReference type="PROSITE" id="PS50937"/>
    </source>
</evidence>
<dbReference type="AlphaFoldDB" id="Z9JPR7"/>
<comment type="caution">
    <text evidence="4">The sequence shown here is derived from an EMBL/GenBank/DDBJ whole genome shotgun (WGS) entry which is preliminary data.</text>
</comment>
<name>Z9JPR7_9MICO</name>
<gene>
    <name evidence="4" type="ORF">BF93_04845</name>
</gene>
<dbReference type="HOGENOM" id="CLU_079903_0_0_11"/>
<evidence type="ECO:0000256" key="2">
    <source>
        <dbReference type="SAM" id="MobiDB-lite"/>
    </source>
</evidence>
<dbReference type="Gene3D" id="1.10.1660.10">
    <property type="match status" value="1"/>
</dbReference>
<dbReference type="PROSITE" id="PS50937">
    <property type="entry name" value="HTH_MERR_2"/>
    <property type="match status" value="1"/>
</dbReference>
<dbReference type="EMBL" id="JDYK01000018">
    <property type="protein sequence ID" value="EWS80174.1"/>
    <property type="molecule type" value="Genomic_DNA"/>
</dbReference>
<dbReference type="Proteomes" id="UP000023067">
    <property type="component" value="Unassembled WGS sequence"/>
</dbReference>
<feature type="domain" description="HTH merR-type" evidence="3">
    <location>
        <begin position="2"/>
        <end position="71"/>
    </location>
</feature>
<accession>Z9JPR7</accession>
<dbReference type="Pfam" id="PF13411">
    <property type="entry name" value="MerR_1"/>
    <property type="match status" value="1"/>
</dbReference>
<dbReference type="PANTHER" id="PTHR30204:SF93">
    <property type="entry name" value="HTH MERR-TYPE DOMAIN-CONTAINING PROTEIN"/>
    <property type="match status" value="1"/>
</dbReference>
<protein>
    <submittedName>
        <fullName evidence="4">MerR family transcriptional regulator</fullName>
    </submittedName>
</protein>
<dbReference type="GO" id="GO:0003677">
    <property type="term" value="F:DNA binding"/>
    <property type="evidence" value="ECO:0007669"/>
    <property type="project" value="UniProtKB-KW"/>
</dbReference>
<reference evidence="4 5" key="1">
    <citation type="submission" date="2014-02" db="EMBL/GenBank/DDBJ databases">
        <title>Genome sequence of Brachybacterium phenoliresistens strain W13A50.</title>
        <authorList>
            <person name="Wang X."/>
        </authorList>
    </citation>
    <scope>NUCLEOTIDE SEQUENCE [LARGE SCALE GENOMIC DNA]</scope>
    <source>
        <strain evidence="4 5">W13A50</strain>
    </source>
</reference>
<proteinExistence type="predicted"/>
<evidence type="ECO:0000313" key="4">
    <source>
        <dbReference type="EMBL" id="EWS80174.1"/>
    </source>
</evidence>
<evidence type="ECO:0000256" key="1">
    <source>
        <dbReference type="ARBA" id="ARBA00023125"/>
    </source>
</evidence>
<dbReference type="RefSeq" id="WP_051487031.1">
    <property type="nucleotide sequence ID" value="NZ_KK070001.1"/>
</dbReference>